<reference evidence="3" key="1">
    <citation type="submission" date="2020-11" db="EMBL/GenBank/DDBJ databases">
        <authorList>
            <person name="Whiteford S."/>
        </authorList>
    </citation>
    <scope>NUCLEOTIDE SEQUENCE</scope>
</reference>
<feature type="region of interest" description="Disordered" evidence="2">
    <location>
        <begin position="149"/>
        <end position="168"/>
    </location>
</feature>
<feature type="coiled-coil region" evidence="1">
    <location>
        <begin position="202"/>
        <end position="243"/>
    </location>
</feature>
<evidence type="ECO:0000313" key="4">
    <source>
        <dbReference type="Proteomes" id="UP000653454"/>
    </source>
</evidence>
<dbReference type="Proteomes" id="UP000653454">
    <property type="component" value="Unassembled WGS sequence"/>
</dbReference>
<evidence type="ECO:0000256" key="1">
    <source>
        <dbReference type="SAM" id="Coils"/>
    </source>
</evidence>
<protein>
    <submittedName>
        <fullName evidence="3">(diamondback moth) hypothetical protein</fullName>
    </submittedName>
</protein>
<evidence type="ECO:0000313" key="3">
    <source>
        <dbReference type="EMBL" id="CAG9121840.1"/>
    </source>
</evidence>
<keyword evidence="4" id="KW-1185">Reference proteome</keyword>
<dbReference type="EMBL" id="CAJHNJ030000025">
    <property type="protein sequence ID" value="CAG9121840.1"/>
    <property type="molecule type" value="Genomic_DNA"/>
</dbReference>
<keyword evidence="1" id="KW-0175">Coiled coil</keyword>
<feature type="compositionally biased region" description="Basic residues" evidence="2">
    <location>
        <begin position="423"/>
        <end position="432"/>
    </location>
</feature>
<name>A0A8S4F5D5_PLUXY</name>
<gene>
    <name evidence="3" type="ORF">PLXY2_LOCUS7427</name>
</gene>
<comment type="caution">
    <text evidence="3">The sequence shown here is derived from an EMBL/GenBank/DDBJ whole genome shotgun (WGS) entry which is preliminary data.</text>
</comment>
<accession>A0A8S4F5D5</accession>
<organism evidence="3 4">
    <name type="scientific">Plutella xylostella</name>
    <name type="common">Diamondback moth</name>
    <name type="synonym">Plutella maculipennis</name>
    <dbReference type="NCBI Taxonomy" id="51655"/>
    <lineage>
        <taxon>Eukaryota</taxon>
        <taxon>Metazoa</taxon>
        <taxon>Ecdysozoa</taxon>
        <taxon>Arthropoda</taxon>
        <taxon>Hexapoda</taxon>
        <taxon>Insecta</taxon>
        <taxon>Pterygota</taxon>
        <taxon>Neoptera</taxon>
        <taxon>Endopterygota</taxon>
        <taxon>Lepidoptera</taxon>
        <taxon>Glossata</taxon>
        <taxon>Ditrysia</taxon>
        <taxon>Yponomeutoidea</taxon>
        <taxon>Plutellidae</taxon>
        <taxon>Plutella</taxon>
    </lineage>
</organism>
<feature type="region of interest" description="Disordered" evidence="2">
    <location>
        <begin position="409"/>
        <end position="465"/>
    </location>
</feature>
<evidence type="ECO:0000256" key="2">
    <source>
        <dbReference type="SAM" id="MobiDB-lite"/>
    </source>
</evidence>
<proteinExistence type="predicted"/>
<dbReference type="AlphaFoldDB" id="A0A8S4F5D5"/>
<sequence length="465" mass="53266">MEAQCGRVSRGDQTLDILKEVQRAYEQRMDRIEQQGGRNKLELQVEVLRAWVSDLVSQNSLLVRVVEDLELEATSRLALERRKHTEMSLERRAEAAALRRRLARKDADLRGLLEVLRRLREFDYCTLDGIHFFEVTESDIFGPSDWREQKLESGDSGARRARPGSHTQDEGCLKLIRHCSKEPGGVGKKKPFERSSELKILYDSLQKENSAKDREIRRLNKDMQQYEQTIMNLKNEMNQCHCRDASPIVKKDAEIMTTDCAIERECDKDEEAVKQPVSVDDDTADYYETLQQMEDNLKSSSSSIRTLRQVNVALSEEAHALRRVCAALDQQCRAAVTRAQFKDDLIREMRRQLKQAKAKQCRAAATRAQFRDDIIWEMRRQLKHAKAKLKEESLPRNFSKDLVESGDHEFVRQSGHGGDTARGRRATPRRGVHAAMDTPQQPESGSEGRGHRLAAGDDGMSFQSN</sequence>